<evidence type="ECO:0000313" key="2">
    <source>
        <dbReference type="EMBL" id="KAL2717380.1"/>
    </source>
</evidence>
<reference evidence="2 3" key="1">
    <citation type="journal article" date="2024" name="Ann. Entomol. Soc. Am.">
        <title>Genomic analyses of the southern and eastern yellowjacket wasps (Hymenoptera: Vespidae) reveal evolutionary signatures of social life.</title>
        <authorList>
            <person name="Catto M.A."/>
            <person name="Caine P.B."/>
            <person name="Orr S.E."/>
            <person name="Hunt B.G."/>
            <person name="Goodisman M.A.D."/>
        </authorList>
    </citation>
    <scope>NUCLEOTIDE SEQUENCE [LARGE SCALE GENOMIC DNA]</scope>
    <source>
        <strain evidence="2">233</strain>
        <tissue evidence="2">Head and thorax</tissue>
    </source>
</reference>
<comment type="caution">
    <text evidence="2">The sequence shown here is derived from an EMBL/GenBank/DDBJ whole genome shotgun (WGS) entry which is preliminary data.</text>
</comment>
<keyword evidence="3" id="KW-1185">Reference proteome</keyword>
<feature type="region of interest" description="Disordered" evidence="1">
    <location>
        <begin position="1"/>
        <end position="24"/>
    </location>
</feature>
<proteinExistence type="predicted"/>
<dbReference type="EMBL" id="JAUDFV010000153">
    <property type="protein sequence ID" value="KAL2717380.1"/>
    <property type="molecule type" value="Genomic_DNA"/>
</dbReference>
<evidence type="ECO:0000256" key="1">
    <source>
        <dbReference type="SAM" id="MobiDB-lite"/>
    </source>
</evidence>
<gene>
    <name evidence="2" type="ORF">V1478_013080</name>
</gene>
<protein>
    <submittedName>
        <fullName evidence="2">Uncharacterized protein</fullName>
    </submittedName>
</protein>
<evidence type="ECO:0000313" key="3">
    <source>
        <dbReference type="Proteomes" id="UP001607302"/>
    </source>
</evidence>
<dbReference type="Proteomes" id="UP001607302">
    <property type="component" value="Unassembled WGS sequence"/>
</dbReference>
<feature type="compositionally biased region" description="Acidic residues" evidence="1">
    <location>
        <begin position="91"/>
        <end position="102"/>
    </location>
</feature>
<name>A0ABD2ACE1_VESSQ</name>
<accession>A0ABD2ACE1</accession>
<dbReference type="AlphaFoldDB" id="A0ABD2ACE1"/>
<sequence length="114" mass="13069">MNVHTPAAQPPKTTSDKYHPSTTFNPLTPTMTFLPLPTTTHDSILCPFLFLTYYYHKDEYGLTILLTTDRSIVRAIFTLERRGRTTRMNGDDDDDDDDDDDTKDVLPTSNNELR</sequence>
<feature type="region of interest" description="Disordered" evidence="1">
    <location>
        <begin position="83"/>
        <end position="114"/>
    </location>
</feature>
<organism evidence="2 3">
    <name type="scientific">Vespula squamosa</name>
    <name type="common">Southern yellow jacket</name>
    <name type="synonym">Wasp</name>
    <dbReference type="NCBI Taxonomy" id="30214"/>
    <lineage>
        <taxon>Eukaryota</taxon>
        <taxon>Metazoa</taxon>
        <taxon>Ecdysozoa</taxon>
        <taxon>Arthropoda</taxon>
        <taxon>Hexapoda</taxon>
        <taxon>Insecta</taxon>
        <taxon>Pterygota</taxon>
        <taxon>Neoptera</taxon>
        <taxon>Endopterygota</taxon>
        <taxon>Hymenoptera</taxon>
        <taxon>Apocrita</taxon>
        <taxon>Aculeata</taxon>
        <taxon>Vespoidea</taxon>
        <taxon>Vespidae</taxon>
        <taxon>Vespinae</taxon>
        <taxon>Vespula</taxon>
    </lineage>
</organism>